<feature type="compositionally biased region" description="Basic and acidic residues" evidence="2">
    <location>
        <begin position="438"/>
        <end position="447"/>
    </location>
</feature>
<keyword evidence="1" id="KW-0862">Zinc</keyword>
<dbReference type="GO" id="GO:0003824">
    <property type="term" value="F:catalytic activity"/>
    <property type="evidence" value="ECO:0007669"/>
    <property type="project" value="InterPro"/>
</dbReference>
<dbReference type="GO" id="GO:0003676">
    <property type="term" value="F:nucleic acid binding"/>
    <property type="evidence" value="ECO:0007669"/>
    <property type="project" value="InterPro"/>
</dbReference>
<dbReference type="InterPro" id="IPR036875">
    <property type="entry name" value="Znf_CCHC_sf"/>
</dbReference>
<dbReference type="EMBL" id="DF836650">
    <property type="protein sequence ID" value="GAN10487.1"/>
    <property type="molecule type" value="Genomic_DNA"/>
</dbReference>
<organism evidence="5">
    <name type="scientific">Mucor ambiguus</name>
    <dbReference type="NCBI Taxonomy" id="91626"/>
    <lineage>
        <taxon>Eukaryota</taxon>
        <taxon>Fungi</taxon>
        <taxon>Fungi incertae sedis</taxon>
        <taxon>Mucoromycota</taxon>
        <taxon>Mucoromycotina</taxon>
        <taxon>Mucoromycetes</taxon>
        <taxon>Mucorales</taxon>
        <taxon>Mucorineae</taxon>
        <taxon>Mucoraceae</taxon>
        <taxon>Mucor</taxon>
    </lineage>
</organism>
<dbReference type="InterPro" id="IPR036691">
    <property type="entry name" value="Endo/exonu/phosph_ase_sf"/>
</dbReference>
<dbReference type="SUPFAM" id="SSF56672">
    <property type="entry name" value="DNA/RNA polymerases"/>
    <property type="match status" value="1"/>
</dbReference>
<dbReference type="Gene3D" id="3.60.10.10">
    <property type="entry name" value="Endonuclease/exonuclease/phosphatase"/>
    <property type="match status" value="1"/>
</dbReference>
<dbReference type="Gene3D" id="4.10.60.10">
    <property type="entry name" value="Zinc finger, CCHC-type"/>
    <property type="match status" value="1"/>
</dbReference>
<protein>
    <submittedName>
        <fullName evidence="5">Uncharacterized protein</fullName>
    </submittedName>
</protein>
<feature type="domain" description="CCHC-type" evidence="3">
    <location>
        <begin position="304"/>
        <end position="318"/>
    </location>
</feature>
<dbReference type="SUPFAM" id="SSF57756">
    <property type="entry name" value="Retrovirus zinc finger-like domains"/>
    <property type="match status" value="1"/>
</dbReference>
<dbReference type="OrthoDB" id="2290280at2759"/>
<dbReference type="InterPro" id="IPR043502">
    <property type="entry name" value="DNA/RNA_pol_sf"/>
</dbReference>
<sequence>MSDTSQEHRLSSQLGKESPLLWTHVVSSKRKGNNKNQQSIVSFNPTMINRPVTDAEASQQANNGEAPPGPVAVIRPFLKGMEQDSVFIDLTPIKDRNLLNKALLKFNEASEDSDMYEDFLGYRSKPRYYLGHAFLETMWLYGSDGRNTLINEGITLEDGTFVKGFPSYPGDATIVKLTMQNLPFLPALKLKEEVAERLSCFGDVLDHGISRTNGIYQGEGYATLNLTVPSTPDYDCQELHPDADKPCPGHRHLEQLSRVIVWNPQESDQRMVLLQWDHMPNFCRNCQSADHCRADCPEYKKWVRCFHCNETGHVAKNCGRNDSPNKVRAVENPTSKPRKGSQAANGGAPTGKKKVAQSGPKATTVAASGGAPGGLKAVVSGGQQRAASGGLNEAADIQHGSQSGPLGDADSQCGAGNQGDEGDEPMVDLQVATGNGADGKEASKDVDMQDSPSNVDGGRGVLSERQVKKIGKFDGADDFSSAKQQAAATEKNTVKIATLNCRGLKKTENTNKRKQYIRYLRTLGFDILVLQETHATDSTFIEILNTQFNCKSSLWTQHCGIISLNTNYTLTHISEGIDGGRYILASLHLTRDLENSTTTPPIATILNIYGRASAHTDRTAFYTELLDIATVKDTITNTTNNIFIMGDFNYQYKDRRVDGTLTSAPVAWTDLLDDYFIDVFGDDKHNTWHSGSNTGILDYIFCSSNAHHLVSSTSQQYLSPEWTDHELLGLSFQFQDVNGRGPGTWKANPFLARSKDFRKALAEFLTGSEERLAVVKKFCTPQQQWDWIKAEVKLFIKQYQTEDLNWRKKQLHRLMSKRNKMLRHHKTRGLIFQGLDKVNQQIQSLQHSLAEIEILKAGKFWREHGEKSPGFLKRSAVSRANRRSIVELRDPTTGELRQDQHSISNIATSFYSSLFTPDDTDSTALSVMIRTIPGHLKLSKDQQESLMLPIDVEELLADSKQTRRLSSPGPDGLPYEILYLVMKFPPFHRLINVVYNAALQKGKLPPSWNESVMCLLYKKSDPADMRNYRPLSLANSDYKLFTRNVNRRVMEVSSTLISRHQLGFIPGRFIAENGMICQLIMEDAQRKWSIAEQQEDDPTFRDLDFDIGLLLDQEKAYDRVNLEYLKKVLAKFGFPRPLIKCIHKLMGDNIIRININGHLSTDVAKLRGLKQGDPLSPILYNLAFEPFLLAILHDRQFQGYLMGTERTKLLCYADDALVFVHDPQDLTRLQLHMSRYCAASNAKFNNEKVQAISLSGRDTWDIWQDPLSQAQITHLHSVEDDEPLIYLGFPLLQSRIQRIHFMGALVTKIKTSIQMHSGRSLSVVGKATVLNSLLLSKLWHILRVTPLTQADFKQLRSLAIHFLKRNIFPVISWQTWTLPKEKGGLGVIDIQVHASALYFRWLHPLLVNDQAFLDTHPVFYLLSYQLRNITGYSHHQIPLLFPSARRAKGLKKQRTGTVEVLYRTVDYLPKSFDEAKINTATAMVLPLQAAFYTPPSSTLAIPRRVQEMMVILTIPPSSVGSGLP</sequence>
<dbReference type="GO" id="GO:0008270">
    <property type="term" value="F:zinc ion binding"/>
    <property type="evidence" value="ECO:0007669"/>
    <property type="project" value="UniProtKB-KW"/>
</dbReference>
<dbReference type="InterPro" id="IPR000477">
    <property type="entry name" value="RT_dom"/>
</dbReference>
<evidence type="ECO:0000313" key="5">
    <source>
        <dbReference type="EMBL" id="GAN10487.1"/>
    </source>
</evidence>
<keyword evidence="1" id="KW-0863">Zinc-finger</keyword>
<evidence type="ECO:0000313" key="6">
    <source>
        <dbReference type="Proteomes" id="UP000053815"/>
    </source>
</evidence>
<reference evidence="5" key="1">
    <citation type="submission" date="2014-09" db="EMBL/GenBank/DDBJ databases">
        <title>Draft genome sequence of an oleaginous Mucoromycotina fungus Mucor ambiguus NBRC6742.</title>
        <authorList>
            <person name="Takeda I."/>
            <person name="Yamane N."/>
            <person name="Morita T."/>
            <person name="Tamano K."/>
            <person name="Machida M."/>
            <person name="Baker S."/>
            <person name="Koike H."/>
        </authorList>
    </citation>
    <scope>NUCLEOTIDE SEQUENCE</scope>
    <source>
        <strain evidence="5">NBRC 6742</strain>
    </source>
</reference>
<proteinExistence type="predicted"/>
<feature type="domain" description="Reverse transcriptase" evidence="4">
    <location>
        <begin position="997"/>
        <end position="1291"/>
    </location>
</feature>
<dbReference type="Proteomes" id="UP000053815">
    <property type="component" value="Unassembled WGS sequence"/>
</dbReference>
<evidence type="ECO:0000256" key="1">
    <source>
        <dbReference type="PROSITE-ProRule" id="PRU00047"/>
    </source>
</evidence>
<dbReference type="Pfam" id="PF00098">
    <property type="entry name" value="zf-CCHC"/>
    <property type="match status" value="1"/>
</dbReference>
<dbReference type="PROSITE" id="PS50158">
    <property type="entry name" value="ZF_CCHC"/>
    <property type="match status" value="1"/>
</dbReference>
<dbReference type="SMART" id="SM00343">
    <property type="entry name" value="ZnF_C2HC"/>
    <property type="match status" value="2"/>
</dbReference>
<dbReference type="PANTHER" id="PTHR19446">
    <property type="entry name" value="REVERSE TRANSCRIPTASES"/>
    <property type="match status" value="1"/>
</dbReference>
<dbReference type="CDD" id="cd01650">
    <property type="entry name" value="RT_nLTR_like"/>
    <property type="match status" value="1"/>
</dbReference>
<keyword evidence="1" id="KW-0479">Metal-binding</keyword>
<evidence type="ECO:0000256" key="2">
    <source>
        <dbReference type="SAM" id="MobiDB-lite"/>
    </source>
</evidence>
<evidence type="ECO:0000259" key="3">
    <source>
        <dbReference type="PROSITE" id="PS50158"/>
    </source>
</evidence>
<dbReference type="InterPro" id="IPR001878">
    <property type="entry name" value="Znf_CCHC"/>
</dbReference>
<name>A0A0C9N368_9FUNG</name>
<evidence type="ECO:0000259" key="4">
    <source>
        <dbReference type="PROSITE" id="PS50878"/>
    </source>
</evidence>
<dbReference type="SUPFAM" id="SSF56219">
    <property type="entry name" value="DNase I-like"/>
    <property type="match status" value="1"/>
</dbReference>
<dbReference type="PROSITE" id="PS50878">
    <property type="entry name" value="RT_POL"/>
    <property type="match status" value="1"/>
</dbReference>
<gene>
    <name evidence="5" type="ORF">MAM1_0361c10028</name>
</gene>
<dbReference type="STRING" id="91626.A0A0C9N368"/>
<dbReference type="InterPro" id="IPR005135">
    <property type="entry name" value="Endo/exonuclease/phosphatase"/>
</dbReference>
<dbReference type="Pfam" id="PF00078">
    <property type="entry name" value="RVT_1"/>
    <property type="match status" value="1"/>
</dbReference>
<dbReference type="Pfam" id="PF03372">
    <property type="entry name" value="Exo_endo_phos"/>
    <property type="match status" value="1"/>
</dbReference>
<accession>A0A0C9N368</accession>
<feature type="region of interest" description="Disordered" evidence="2">
    <location>
        <begin position="317"/>
        <end position="460"/>
    </location>
</feature>
<keyword evidence="6" id="KW-1185">Reference proteome</keyword>